<dbReference type="AlphaFoldDB" id="X1DR60"/>
<evidence type="ECO:0008006" key="4">
    <source>
        <dbReference type="Google" id="ProtNLM"/>
    </source>
</evidence>
<name>X1DR60_9ZZZZ</name>
<dbReference type="Gene3D" id="6.10.30.10">
    <property type="match status" value="1"/>
</dbReference>
<organism evidence="3">
    <name type="scientific">marine sediment metagenome</name>
    <dbReference type="NCBI Taxonomy" id="412755"/>
    <lineage>
        <taxon>unclassified sequences</taxon>
        <taxon>metagenomes</taxon>
        <taxon>ecological metagenomes</taxon>
    </lineage>
</organism>
<reference evidence="3" key="1">
    <citation type="journal article" date="2014" name="Front. Microbiol.">
        <title>High frequency of phylogenetically diverse reductive dehalogenase-homologous genes in deep subseafloor sedimentary metagenomes.</title>
        <authorList>
            <person name="Kawai M."/>
            <person name="Futagami T."/>
            <person name="Toyoda A."/>
            <person name="Takaki Y."/>
            <person name="Nishi S."/>
            <person name="Hori S."/>
            <person name="Arai W."/>
            <person name="Tsubouchi T."/>
            <person name="Morono Y."/>
            <person name="Uchiyama I."/>
            <person name="Ito T."/>
            <person name="Fujiyama A."/>
            <person name="Inagaki F."/>
            <person name="Takami H."/>
        </authorList>
    </citation>
    <scope>NUCLEOTIDE SEQUENCE</scope>
    <source>
        <strain evidence="3">Expedition CK06-06</strain>
    </source>
</reference>
<dbReference type="InterPro" id="IPR012340">
    <property type="entry name" value="NA-bd_OB-fold"/>
</dbReference>
<dbReference type="InterPro" id="IPR002878">
    <property type="entry name" value="ChsH2_C"/>
</dbReference>
<dbReference type="InterPro" id="IPR022002">
    <property type="entry name" value="ChsH2_Znr"/>
</dbReference>
<dbReference type="PANTHER" id="PTHR34075">
    <property type="entry name" value="BLR3430 PROTEIN"/>
    <property type="match status" value="1"/>
</dbReference>
<dbReference type="PANTHER" id="PTHR34075:SF5">
    <property type="entry name" value="BLR3430 PROTEIN"/>
    <property type="match status" value="1"/>
</dbReference>
<sequence length="181" mass="20435">FTGENLKNLENHKGGVMPVPGIPILEGKYPSTMDLYPLEAKEFNRIYQFYENLRQKRFTTTKCKKCGHVPFPPRVVCPECNSEDLEWVDLPTRGKVLRFTEEVAGVPLGFDAPLIHALIDLGEGRKLVSRIINCKEGELREGDEVQLAVFDVPPMIIEKKGVMTEAARVFFAFEPAKAEVK</sequence>
<evidence type="ECO:0000259" key="2">
    <source>
        <dbReference type="Pfam" id="PF12172"/>
    </source>
</evidence>
<proteinExistence type="predicted"/>
<accession>X1DR60</accession>
<feature type="non-terminal residue" evidence="3">
    <location>
        <position position="1"/>
    </location>
</feature>
<gene>
    <name evidence="3" type="ORF">S03H2_02069</name>
</gene>
<feature type="domain" description="ChsH2 rubredoxin-like zinc ribbon" evidence="2">
    <location>
        <begin position="53"/>
        <end position="86"/>
    </location>
</feature>
<dbReference type="EMBL" id="BARU01000660">
    <property type="protein sequence ID" value="GAH23466.1"/>
    <property type="molecule type" value="Genomic_DNA"/>
</dbReference>
<evidence type="ECO:0000313" key="3">
    <source>
        <dbReference type="EMBL" id="GAH23466.1"/>
    </source>
</evidence>
<feature type="domain" description="ChsH2 C-terminal OB-fold" evidence="1">
    <location>
        <begin position="87"/>
        <end position="150"/>
    </location>
</feature>
<dbReference type="Pfam" id="PF12172">
    <property type="entry name" value="zf-ChsH2"/>
    <property type="match status" value="1"/>
</dbReference>
<dbReference type="SUPFAM" id="SSF50249">
    <property type="entry name" value="Nucleic acid-binding proteins"/>
    <property type="match status" value="1"/>
</dbReference>
<protein>
    <recommendedName>
        <fullName evidence="4">DUF35 domain-containing protein</fullName>
    </recommendedName>
</protein>
<dbReference type="InterPro" id="IPR052513">
    <property type="entry name" value="Thioester_dehydratase-like"/>
</dbReference>
<comment type="caution">
    <text evidence="3">The sequence shown here is derived from an EMBL/GenBank/DDBJ whole genome shotgun (WGS) entry which is preliminary data.</text>
</comment>
<evidence type="ECO:0000259" key="1">
    <source>
        <dbReference type="Pfam" id="PF01796"/>
    </source>
</evidence>
<dbReference type="Pfam" id="PF01796">
    <property type="entry name" value="OB_ChsH2_C"/>
    <property type="match status" value="1"/>
</dbReference>